<dbReference type="CDD" id="cd07914">
    <property type="entry name" value="IGPD"/>
    <property type="match status" value="1"/>
</dbReference>
<dbReference type="PROSITE" id="PS00955">
    <property type="entry name" value="IGP_DEHYDRATASE_2"/>
    <property type="match status" value="1"/>
</dbReference>
<comment type="similarity">
    <text evidence="6">Belongs to the imidazoleglycerol-phosphate dehydratase family.</text>
</comment>
<dbReference type="OrthoDB" id="9790411at2"/>
<dbReference type="AlphaFoldDB" id="A0A1H6FXR1"/>
<dbReference type="GO" id="GO:0000105">
    <property type="term" value="P:L-histidine biosynthetic process"/>
    <property type="evidence" value="ECO:0007669"/>
    <property type="project" value="UniProtKB-UniRule"/>
</dbReference>
<gene>
    <name evidence="6" type="primary">hisB</name>
    <name evidence="7" type="ORF">SAMN02745716_1742</name>
</gene>
<dbReference type="SUPFAM" id="SSF54211">
    <property type="entry name" value="Ribosomal protein S5 domain 2-like"/>
    <property type="match status" value="2"/>
</dbReference>
<sequence>MALSERRAAVERRTRETEVRLVLDLDGTGAGRRRTGVGFFDHLLDALAKHGKLDLEVEVAGDLQTGPHHTVEDTGLALGRALDRALGERAGIARFGEARVPMDDALAWCAIDISGRPYAALHARFPRTQVADFEVELCAEFLRAVANSAGLTVHAGVERGENTHHMVEALFKAFGLALRRACASDARERGIPSTKGSLREAESPR</sequence>
<evidence type="ECO:0000256" key="2">
    <source>
        <dbReference type="ARBA" id="ARBA00016664"/>
    </source>
</evidence>
<proteinExistence type="inferred from homology"/>
<name>A0A1H6FXR1_THEAL</name>
<dbReference type="InterPro" id="IPR020568">
    <property type="entry name" value="Ribosomal_Su5_D2-typ_SF"/>
</dbReference>
<keyword evidence="8" id="KW-1185">Reference proteome</keyword>
<protein>
    <recommendedName>
        <fullName evidence="2 6">Imidazoleglycerol-phosphate dehydratase</fullName>
        <shortName evidence="6">IGPD</shortName>
        <ecNumber evidence="6">4.2.1.19</ecNumber>
    </recommendedName>
</protein>
<dbReference type="RefSeq" id="WP_093118203.1">
    <property type="nucleotide sequence ID" value="NZ_FNWJ01000002.1"/>
</dbReference>
<dbReference type="PANTHER" id="PTHR23133:SF2">
    <property type="entry name" value="IMIDAZOLEGLYCEROL-PHOSPHATE DEHYDRATASE"/>
    <property type="match status" value="1"/>
</dbReference>
<dbReference type="GO" id="GO:0005737">
    <property type="term" value="C:cytoplasm"/>
    <property type="evidence" value="ECO:0007669"/>
    <property type="project" value="UniProtKB-SubCell"/>
</dbReference>
<dbReference type="NCBIfam" id="NF002111">
    <property type="entry name" value="PRK00951.2-1"/>
    <property type="match status" value="1"/>
</dbReference>
<evidence type="ECO:0000256" key="6">
    <source>
        <dbReference type="HAMAP-Rule" id="MF_00076"/>
    </source>
</evidence>
<dbReference type="InterPro" id="IPR020565">
    <property type="entry name" value="ImidazoleglycerP_deHydtase_CS"/>
</dbReference>
<dbReference type="Gene3D" id="3.30.230.40">
    <property type="entry name" value="Imidazole glycerol phosphate dehydratase, domain 1"/>
    <property type="match status" value="2"/>
</dbReference>
<evidence type="ECO:0000256" key="1">
    <source>
        <dbReference type="ARBA" id="ARBA00005047"/>
    </source>
</evidence>
<dbReference type="FunFam" id="3.30.230.40:FF:000001">
    <property type="entry name" value="Imidazoleglycerol-phosphate dehydratase HisB"/>
    <property type="match status" value="1"/>
</dbReference>
<keyword evidence="4 6" id="KW-0368">Histidine biosynthesis</keyword>
<dbReference type="FunFam" id="3.30.230.40:FF:000003">
    <property type="entry name" value="Imidazoleglycerol-phosphate dehydratase HisB"/>
    <property type="match status" value="1"/>
</dbReference>
<organism evidence="7 8">
    <name type="scientific">Thermoleophilum album</name>
    <dbReference type="NCBI Taxonomy" id="29539"/>
    <lineage>
        <taxon>Bacteria</taxon>
        <taxon>Bacillati</taxon>
        <taxon>Actinomycetota</taxon>
        <taxon>Thermoleophilia</taxon>
        <taxon>Thermoleophilales</taxon>
        <taxon>Thermoleophilaceae</taxon>
        <taxon>Thermoleophilum</taxon>
    </lineage>
</organism>
<evidence type="ECO:0000256" key="5">
    <source>
        <dbReference type="ARBA" id="ARBA00023239"/>
    </source>
</evidence>
<dbReference type="STRING" id="29539.SAMN02745716_1742"/>
<dbReference type="NCBIfam" id="NF002114">
    <property type="entry name" value="PRK00951.2-4"/>
    <property type="match status" value="1"/>
</dbReference>
<evidence type="ECO:0000256" key="3">
    <source>
        <dbReference type="ARBA" id="ARBA00022605"/>
    </source>
</evidence>
<dbReference type="EC" id="4.2.1.19" evidence="6"/>
<dbReference type="InterPro" id="IPR038494">
    <property type="entry name" value="IGPD_sf"/>
</dbReference>
<evidence type="ECO:0000256" key="4">
    <source>
        <dbReference type="ARBA" id="ARBA00023102"/>
    </source>
</evidence>
<evidence type="ECO:0000313" key="7">
    <source>
        <dbReference type="EMBL" id="SEH14803.1"/>
    </source>
</evidence>
<dbReference type="EMBL" id="FNWJ01000002">
    <property type="protein sequence ID" value="SEH14803.1"/>
    <property type="molecule type" value="Genomic_DNA"/>
</dbReference>
<dbReference type="InterPro" id="IPR000807">
    <property type="entry name" value="ImidazoleglycerolP_deHydtase"/>
</dbReference>
<keyword evidence="5 6" id="KW-0456">Lyase</keyword>
<dbReference type="PANTHER" id="PTHR23133">
    <property type="entry name" value="IMIDAZOLEGLYCEROL-PHOSPHATE DEHYDRATASE HIS7"/>
    <property type="match status" value="1"/>
</dbReference>
<dbReference type="Proteomes" id="UP000222056">
    <property type="component" value="Unassembled WGS sequence"/>
</dbReference>
<reference evidence="8" key="1">
    <citation type="submission" date="2016-10" db="EMBL/GenBank/DDBJ databases">
        <authorList>
            <person name="Varghese N."/>
            <person name="Submissions S."/>
        </authorList>
    </citation>
    <scope>NUCLEOTIDE SEQUENCE [LARGE SCALE GENOMIC DNA]</scope>
    <source>
        <strain evidence="8">ATCC 35263</strain>
    </source>
</reference>
<evidence type="ECO:0000313" key="8">
    <source>
        <dbReference type="Proteomes" id="UP000222056"/>
    </source>
</evidence>
<dbReference type="GO" id="GO:0004424">
    <property type="term" value="F:imidazoleglycerol-phosphate dehydratase activity"/>
    <property type="evidence" value="ECO:0007669"/>
    <property type="project" value="UniProtKB-UniRule"/>
</dbReference>
<dbReference type="UniPathway" id="UPA00031">
    <property type="reaction ID" value="UER00011"/>
</dbReference>
<dbReference type="HAMAP" id="MF_00076">
    <property type="entry name" value="HisB"/>
    <property type="match status" value="1"/>
</dbReference>
<dbReference type="Pfam" id="PF00475">
    <property type="entry name" value="IGPD"/>
    <property type="match status" value="1"/>
</dbReference>
<accession>A0A1H6FXR1</accession>
<comment type="subcellular location">
    <subcellularLocation>
        <location evidence="6">Cytoplasm</location>
    </subcellularLocation>
</comment>
<keyword evidence="6" id="KW-0963">Cytoplasm</keyword>
<comment type="pathway">
    <text evidence="1 6">Amino-acid biosynthesis; L-histidine biosynthesis; L-histidine from 5-phospho-alpha-D-ribose 1-diphosphate: step 6/9.</text>
</comment>
<comment type="catalytic activity">
    <reaction evidence="6">
        <text>D-erythro-1-(imidazol-4-yl)glycerol 3-phosphate = 3-(imidazol-4-yl)-2-oxopropyl phosphate + H2O</text>
        <dbReference type="Rhea" id="RHEA:11040"/>
        <dbReference type="ChEBI" id="CHEBI:15377"/>
        <dbReference type="ChEBI" id="CHEBI:57766"/>
        <dbReference type="ChEBI" id="CHEBI:58278"/>
        <dbReference type="EC" id="4.2.1.19"/>
    </reaction>
</comment>
<keyword evidence="3 6" id="KW-0028">Amino-acid biosynthesis</keyword>